<evidence type="ECO:0000313" key="3">
    <source>
        <dbReference type="EMBL" id="RHN61183.1"/>
    </source>
</evidence>
<sequence>MSYVKACTLLNLITIVMICLAILMSESQSSKVEASRVLRNSQEFAFARANHLQTSAYEQAKNTMTIWLQRLPSGPSPKGPGH</sequence>
<reference evidence="2 5" key="1">
    <citation type="journal article" date="2011" name="Nature">
        <title>The Medicago genome provides insight into the evolution of rhizobial symbioses.</title>
        <authorList>
            <person name="Young N.D."/>
            <person name="Debelle F."/>
            <person name="Oldroyd G.E."/>
            <person name="Geurts R."/>
            <person name="Cannon S.B."/>
            <person name="Udvardi M.K."/>
            <person name="Benedito V.A."/>
            <person name="Mayer K.F."/>
            <person name="Gouzy J."/>
            <person name="Schoof H."/>
            <person name="Van de Peer Y."/>
            <person name="Proost S."/>
            <person name="Cook D.R."/>
            <person name="Meyers B.C."/>
            <person name="Spannagl M."/>
            <person name="Cheung F."/>
            <person name="De Mita S."/>
            <person name="Krishnakumar V."/>
            <person name="Gundlach H."/>
            <person name="Zhou S."/>
            <person name="Mudge J."/>
            <person name="Bharti A.K."/>
            <person name="Murray J.D."/>
            <person name="Naoumkina M.A."/>
            <person name="Rosen B."/>
            <person name="Silverstein K.A."/>
            <person name="Tang H."/>
            <person name="Rombauts S."/>
            <person name="Zhao P.X."/>
            <person name="Zhou P."/>
            <person name="Barbe V."/>
            <person name="Bardou P."/>
            <person name="Bechner M."/>
            <person name="Bellec A."/>
            <person name="Berger A."/>
            <person name="Berges H."/>
            <person name="Bidwell S."/>
            <person name="Bisseling T."/>
            <person name="Choisne N."/>
            <person name="Couloux A."/>
            <person name="Denny R."/>
            <person name="Deshpande S."/>
            <person name="Dai X."/>
            <person name="Doyle J.J."/>
            <person name="Dudez A.M."/>
            <person name="Farmer A.D."/>
            <person name="Fouteau S."/>
            <person name="Franken C."/>
            <person name="Gibelin C."/>
            <person name="Gish J."/>
            <person name="Goldstein S."/>
            <person name="Gonzalez A.J."/>
            <person name="Green P.J."/>
            <person name="Hallab A."/>
            <person name="Hartog M."/>
            <person name="Hua A."/>
            <person name="Humphray S.J."/>
            <person name="Jeong D.H."/>
            <person name="Jing Y."/>
            <person name="Jocker A."/>
            <person name="Kenton S.M."/>
            <person name="Kim D.J."/>
            <person name="Klee K."/>
            <person name="Lai H."/>
            <person name="Lang C."/>
            <person name="Lin S."/>
            <person name="Macmil S.L."/>
            <person name="Magdelenat G."/>
            <person name="Matthews L."/>
            <person name="McCorrison J."/>
            <person name="Monaghan E.L."/>
            <person name="Mun J.H."/>
            <person name="Najar F.Z."/>
            <person name="Nicholson C."/>
            <person name="Noirot C."/>
            <person name="O'Bleness M."/>
            <person name="Paule C.R."/>
            <person name="Poulain J."/>
            <person name="Prion F."/>
            <person name="Qin B."/>
            <person name="Qu C."/>
            <person name="Retzel E.F."/>
            <person name="Riddle C."/>
            <person name="Sallet E."/>
            <person name="Samain S."/>
            <person name="Samson N."/>
            <person name="Sanders I."/>
            <person name="Saurat O."/>
            <person name="Scarpelli C."/>
            <person name="Schiex T."/>
            <person name="Segurens B."/>
            <person name="Severin A.J."/>
            <person name="Sherrier D.J."/>
            <person name="Shi R."/>
            <person name="Sims S."/>
            <person name="Singer S.R."/>
            <person name="Sinharoy S."/>
            <person name="Sterck L."/>
            <person name="Viollet A."/>
            <person name="Wang B.B."/>
            <person name="Wang K."/>
            <person name="Wang M."/>
            <person name="Wang X."/>
            <person name="Warfsmann J."/>
            <person name="Weissenbach J."/>
            <person name="White D.D."/>
            <person name="White J.D."/>
            <person name="Wiley G.B."/>
            <person name="Wincker P."/>
            <person name="Xing Y."/>
            <person name="Yang L."/>
            <person name="Yao Z."/>
            <person name="Ying F."/>
            <person name="Zhai J."/>
            <person name="Zhou L."/>
            <person name="Zuber A."/>
            <person name="Denarie J."/>
            <person name="Dixon R.A."/>
            <person name="May G.D."/>
            <person name="Schwartz D.C."/>
            <person name="Rogers J."/>
            <person name="Quetier F."/>
            <person name="Town C.D."/>
            <person name="Roe B.A."/>
        </authorList>
    </citation>
    <scope>NUCLEOTIDE SEQUENCE [LARGE SCALE GENOMIC DNA]</scope>
    <source>
        <strain evidence="2">A17</strain>
        <strain evidence="4 5">cv. Jemalong A17</strain>
    </source>
</reference>
<dbReference type="PaxDb" id="3880-AES89030"/>
<evidence type="ECO:0000313" key="6">
    <source>
        <dbReference type="Proteomes" id="UP000265566"/>
    </source>
</evidence>
<dbReference type="PANTHER" id="PTHR37245">
    <property type="entry name" value="PAMP-INDUCED SECRETED PEPTIDE 1"/>
    <property type="match status" value="1"/>
</dbReference>
<dbReference type="OMA" id="ITIVMIC"/>
<reference evidence="2 5" key="2">
    <citation type="journal article" date="2014" name="BMC Genomics">
        <title>An improved genome release (version Mt4.0) for the model legume Medicago truncatula.</title>
        <authorList>
            <person name="Tang H."/>
            <person name="Krishnakumar V."/>
            <person name="Bidwell S."/>
            <person name="Rosen B."/>
            <person name="Chan A."/>
            <person name="Zhou S."/>
            <person name="Gentzbittel L."/>
            <person name="Childs K.L."/>
            <person name="Yandell M."/>
            <person name="Gundlach H."/>
            <person name="Mayer K.F."/>
            <person name="Schwartz D.C."/>
            <person name="Town C.D."/>
        </authorList>
    </citation>
    <scope>GENOME REANNOTATION</scope>
    <source>
        <strain evidence="4 5">cv. Jemalong A17</strain>
    </source>
</reference>
<reference evidence="4" key="3">
    <citation type="submission" date="2015-04" db="UniProtKB">
        <authorList>
            <consortium name="EnsemblPlants"/>
        </authorList>
    </citation>
    <scope>IDENTIFICATION</scope>
    <source>
        <strain evidence="4">cv. Jemalong A17</strain>
    </source>
</reference>
<dbReference type="Proteomes" id="UP000002051">
    <property type="component" value="Chromosome 4"/>
</dbReference>
<dbReference type="GO" id="GO:0006952">
    <property type="term" value="P:defense response"/>
    <property type="evidence" value="ECO:0007669"/>
    <property type="project" value="InterPro"/>
</dbReference>
<evidence type="ECO:0000256" key="1">
    <source>
        <dbReference type="SAM" id="SignalP"/>
    </source>
</evidence>
<keyword evidence="1" id="KW-0732">Signal</keyword>
<keyword evidence="5" id="KW-1185">Reference proteome</keyword>
<keyword evidence="2" id="KW-0472">Membrane</keyword>
<gene>
    <name evidence="2" type="ordered locus">MTR_4g068220</name>
    <name evidence="3" type="ORF">MtrunA17_Chr4g0033861</name>
</gene>
<dbReference type="EnsemblPlants" id="AES89030">
    <property type="protein sequence ID" value="AES89030"/>
    <property type="gene ID" value="MTR_4g068220"/>
</dbReference>
<dbReference type="eggNOG" id="ENOG502S9KY">
    <property type="taxonomic scope" value="Eukaryota"/>
</dbReference>
<dbReference type="InterPro" id="IPR040273">
    <property type="entry name" value="PIP1"/>
</dbReference>
<evidence type="ECO:0000313" key="2">
    <source>
        <dbReference type="EMBL" id="AES89030.1"/>
    </source>
</evidence>
<dbReference type="EMBL" id="CM001220">
    <property type="protein sequence ID" value="AES89030.1"/>
    <property type="molecule type" value="Genomic_DNA"/>
</dbReference>
<dbReference type="AlphaFoldDB" id="G7JEX2"/>
<dbReference type="Gramene" id="rna23621">
    <property type="protein sequence ID" value="RHN61183.1"/>
    <property type="gene ID" value="gene23621"/>
</dbReference>
<name>G7JEX2_MEDTR</name>
<evidence type="ECO:0000313" key="5">
    <source>
        <dbReference type="Proteomes" id="UP000002051"/>
    </source>
</evidence>
<reference evidence="3" key="5">
    <citation type="journal article" date="2018" name="Nat. Plants">
        <title>Whole-genome landscape of Medicago truncatula symbiotic genes.</title>
        <authorList>
            <person name="Pecrix Y."/>
            <person name="Gamas P."/>
            <person name="Carrere S."/>
        </authorList>
    </citation>
    <scope>NUCLEOTIDE SEQUENCE</scope>
    <source>
        <tissue evidence="3">Leaves</tissue>
    </source>
</reference>
<proteinExistence type="predicted"/>
<organism evidence="2 5">
    <name type="scientific">Medicago truncatula</name>
    <name type="common">Barrel medic</name>
    <name type="synonym">Medicago tribuloides</name>
    <dbReference type="NCBI Taxonomy" id="3880"/>
    <lineage>
        <taxon>Eukaryota</taxon>
        <taxon>Viridiplantae</taxon>
        <taxon>Streptophyta</taxon>
        <taxon>Embryophyta</taxon>
        <taxon>Tracheophyta</taxon>
        <taxon>Spermatophyta</taxon>
        <taxon>Magnoliopsida</taxon>
        <taxon>eudicotyledons</taxon>
        <taxon>Gunneridae</taxon>
        <taxon>Pentapetalae</taxon>
        <taxon>rosids</taxon>
        <taxon>fabids</taxon>
        <taxon>Fabales</taxon>
        <taxon>Fabaceae</taxon>
        <taxon>Papilionoideae</taxon>
        <taxon>50 kb inversion clade</taxon>
        <taxon>NPAAA clade</taxon>
        <taxon>Hologalegina</taxon>
        <taxon>IRL clade</taxon>
        <taxon>Trifolieae</taxon>
        <taxon>Medicago</taxon>
    </lineage>
</organism>
<keyword evidence="2" id="KW-0812">Transmembrane</keyword>
<protein>
    <submittedName>
        <fullName evidence="2">Transmembrane protein, putative</fullName>
    </submittedName>
</protein>
<dbReference type="PANTHER" id="PTHR37245:SF4">
    <property type="entry name" value="PAMP-INDUCED SECRETED PEPTIDE 1"/>
    <property type="match status" value="1"/>
</dbReference>
<accession>G7JEX2</accession>
<feature type="signal peptide" evidence="1">
    <location>
        <begin position="1"/>
        <end position="21"/>
    </location>
</feature>
<feature type="chain" id="PRO_5014572874" evidence="1">
    <location>
        <begin position="22"/>
        <end position="82"/>
    </location>
</feature>
<reference evidence="6" key="4">
    <citation type="journal article" date="2018" name="Nat. Plants">
        <title>Whole-genome landscape of Medicago truncatula symbiotic genes.</title>
        <authorList>
            <person name="Pecrix Y."/>
            <person name="Staton S.E."/>
            <person name="Sallet E."/>
            <person name="Lelandais-Briere C."/>
            <person name="Moreau S."/>
            <person name="Carrere S."/>
            <person name="Blein T."/>
            <person name="Jardinaud M.F."/>
            <person name="Latrasse D."/>
            <person name="Zouine M."/>
            <person name="Zahm M."/>
            <person name="Kreplak J."/>
            <person name="Mayjonade B."/>
            <person name="Satge C."/>
            <person name="Perez M."/>
            <person name="Cauet S."/>
            <person name="Marande W."/>
            <person name="Chantry-Darmon C."/>
            <person name="Lopez-Roques C."/>
            <person name="Bouchez O."/>
            <person name="Berard A."/>
            <person name="Debelle F."/>
            <person name="Munos S."/>
            <person name="Bendahmane A."/>
            <person name="Berges H."/>
            <person name="Niebel A."/>
            <person name="Buitink J."/>
            <person name="Frugier F."/>
            <person name="Benhamed M."/>
            <person name="Crespi M."/>
            <person name="Gouzy J."/>
            <person name="Gamas P."/>
        </authorList>
    </citation>
    <scope>NUCLEOTIDE SEQUENCE [LARGE SCALE GENOMIC DNA]</scope>
    <source>
        <strain evidence="6">cv. Jemalong A17</strain>
    </source>
</reference>
<dbReference type="EMBL" id="PSQE01000004">
    <property type="protein sequence ID" value="RHN61183.1"/>
    <property type="molecule type" value="Genomic_DNA"/>
</dbReference>
<dbReference type="Proteomes" id="UP000265566">
    <property type="component" value="Chromosome 4"/>
</dbReference>
<dbReference type="HOGENOM" id="CLU_183445_0_0_1"/>
<evidence type="ECO:0000313" key="4">
    <source>
        <dbReference type="EnsemblPlants" id="AES89030"/>
    </source>
</evidence>